<sequence>MGDYLSTPCPSAPPRALGGRHLPRGPGHLQAAPCHRRLPLAGPGHPALHQLLAARRPAYRCPVTLHRRLVTVLHRRCSLLPRTLRSFLGVLISTCSRVRRRRAVLRAQTSTLSCSSASPVGTAPVCAAQEQPRTPVLPTTPGCALGSCAEAVSRAPGESGEGLAKQGEDPAVPEGEDQRSPDGTGGEEPEMRHLWVQRGPISFIPRPGSLQRNLRAKNSEDRCVQKPQTSCVSSCPRRNVISSSYSSSRGSPPVRRKRGPAHSELPPKSLKKGRKESPRPPAAALVVSPWTNWPDRDADTVRGPRGTKGNTSDGPRPRRCRFSLLPHRRGEPLRLPPPPELGFRVTGEDLNMEKKAAFRQINSMLRGETEAGLAPPPSPDAEVTSMGTTPPSQPLLSGAPQTTSGSILPPLQTPQTAPMGALAFDTPAQETGVTPINNTAPSQPLLSGAPQTTSGSILPPLQAPQTAPSGGLAFFTPACDSGVTPMDSTPPSQPLLLGAPQTTSGSILPPLQAPQTAPSGALAFVTPAQGTGVTPMNSTVSSQPLLSGAPETTSGNILPPLQAPQTAPHDGVALIILTTSLSALSFCGPNLTVTLPANPGTSTQPILAVPHGQQCGATTACDSSSQYRKQAAPAPTSDSLSAPGLLAFRPPPKASSDGLSSRNPTMGTHASTQPISSATSTVFPHGSAAAAYMPSVVTRAGPNAWRHCPRSASSSPVPCRFGVSATCKGGRSQMGDLELCRLFAALSITGEAKRSPSTTRCRGGRRGLNTWGPVHQSTPMLATGPSTKQQPGFGGTAAPILSPTPGGAPRQSPSASSRGPGTSHSKAGMSVLACGSSPACAAGTGMSSHTVRARSSPVQGVAAHKAAGPSNKSSSSRLGSPPLESKRQMMA</sequence>
<protein>
    <submittedName>
        <fullName evidence="2">Putative POM121-like protein 1</fullName>
    </submittedName>
</protein>
<dbReference type="PANTHER" id="PTHR15566">
    <property type="entry name" value="POM121-LIKE"/>
    <property type="match status" value="1"/>
</dbReference>
<comment type="caution">
    <text evidence="2">The sequence shown here is derived from an EMBL/GenBank/DDBJ whole genome shotgun (WGS) entry which is preliminary data.</text>
</comment>
<feature type="region of interest" description="Disordered" evidence="1">
    <location>
        <begin position="753"/>
        <end position="891"/>
    </location>
</feature>
<evidence type="ECO:0000256" key="1">
    <source>
        <dbReference type="SAM" id="MobiDB-lite"/>
    </source>
</evidence>
<organism evidence="2 3">
    <name type="scientific">Camelus dromedarius</name>
    <name type="common">Dromedary</name>
    <name type="synonym">Arabian camel</name>
    <dbReference type="NCBI Taxonomy" id="9838"/>
    <lineage>
        <taxon>Eukaryota</taxon>
        <taxon>Metazoa</taxon>
        <taxon>Chordata</taxon>
        <taxon>Craniata</taxon>
        <taxon>Vertebrata</taxon>
        <taxon>Euteleostomi</taxon>
        <taxon>Mammalia</taxon>
        <taxon>Eutheria</taxon>
        <taxon>Laurasiatheria</taxon>
        <taxon>Artiodactyla</taxon>
        <taxon>Tylopoda</taxon>
        <taxon>Camelidae</taxon>
        <taxon>Camelus</taxon>
    </lineage>
</organism>
<feature type="region of interest" description="Disordered" evidence="1">
    <location>
        <begin position="368"/>
        <end position="401"/>
    </location>
</feature>
<dbReference type="AlphaFoldDB" id="A0A5N4CAX0"/>
<dbReference type="InterPro" id="IPR043220">
    <property type="entry name" value="POM121-like_prot_1"/>
</dbReference>
<feature type="region of interest" description="Disordered" evidence="1">
    <location>
        <begin position="216"/>
        <end position="320"/>
    </location>
</feature>
<reference evidence="2 3" key="1">
    <citation type="journal article" date="2019" name="Mol. Ecol. Resour.">
        <title>Improving Illumina assemblies with Hi-C and long reads: an example with the North African dromedary.</title>
        <authorList>
            <person name="Elbers J.P."/>
            <person name="Rogers M.F."/>
            <person name="Perelman P.L."/>
            <person name="Proskuryakova A.A."/>
            <person name="Serdyukova N.A."/>
            <person name="Johnson W.E."/>
            <person name="Horin P."/>
            <person name="Corander J."/>
            <person name="Murphy D."/>
            <person name="Burger P.A."/>
        </authorList>
    </citation>
    <scope>NUCLEOTIDE SEQUENCE [LARGE SCALE GENOMIC DNA]</scope>
    <source>
        <strain evidence="2">Drom800</strain>
        <tissue evidence="2">Blood</tissue>
    </source>
</reference>
<dbReference type="Proteomes" id="UP000299084">
    <property type="component" value="Unassembled WGS sequence"/>
</dbReference>
<dbReference type="EMBL" id="JWIN03000031">
    <property type="protein sequence ID" value="KAB1256065.1"/>
    <property type="molecule type" value="Genomic_DNA"/>
</dbReference>
<name>A0A5N4CAX0_CAMDR</name>
<proteinExistence type="predicted"/>
<feature type="region of interest" description="Disordered" evidence="1">
    <location>
        <begin position="1"/>
        <end position="26"/>
    </location>
</feature>
<feature type="region of interest" description="Disordered" evidence="1">
    <location>
        <begin position="626"/>
        <end position="677"/>
    </location>
</feature>
<dbReference type="PANTHER" id="PTHR15566:SF4">
    <property type="entry name" value="POM121-LIKE PROTEIN 1-RELATED"/>
    <property type="match status" value="1"/>
</dbReference>
<gene>
    <name evidence="2" type="ORF">Cadr_000029721</name>
</gene>
<feature type="compositionally biased region" description="Polar residues" evidence="1">
    <location>
        <begin position="657"/>
        <end position="677"/>
    </location>
</feature>
<evidence type="ECO:0000313" key="2">
    <source>
        <dbReference type="EMBL" id="KAB1256065.1"/>
    </source>
</evidence>
<feature type="compositionally biased region" description="Polar residues" evidence="1">
    <location>
        <begin position="775"/>
        <end position="790"/>
    </location>
</feature>
<feature type="compositionally biased region" description="Polar residues" evidence="1">
    <location>
        <begin position="811"/>
        <end position="825"/>
    </location>
</feature>
<dbReference type="OrthoDB" id="9717723at2759"/>
<dbReference type="Pfam" id="PF15229">
    <property type="entry name" value="POM121"/>
    <property type="match status" value="1"/>
</dbReference>
<feature type="compositionally biased region" description="Low complexity" evidence="1">
    <location>
        <begin position="236"/>
        <end position="253"/>
    </location>
</feature>
<keyword evidence="3" id="KW-1185">Reference proteome</keyword>
<evidence type="ECO:0000313" key="3">
    <source>
        <dbReference type="Proteomes" id="UP000299084"/>
    </source>
</evidence>
<accession>A0A5N4CAX0</accession>
<feature type="region of interest" description="Disordered" evidence="1">
    <location>
        <begin position="154"/>
        <end position="189"/>
    </location>
</feature>